<evidence type="ECO:0008006" key="4">
    <source>
        <dbReference type="Google" id="ProtNLM"/>
    </source>
</evidence>
<sequence length="68" mass="7551">MNAFTEHPQSVGENYWEHMAASLSFAGTMLLGAAAALIHSVFPFLMVKTGSRIVTRLHERMVAHRARP</sequence>
<accession>A0A562ZR54</accession>
<gene>
    <name evidence="2" type="ORF">FN976_11900</name>
</gene>
<name>A0A562ZR54_9BURK</name>
<dbReference type="OrthoDB" id="8910249at2"/>
<dbReference type="RefSeq" id="WP_145893253.1">
    <property type="nucleotide sequence ID" value="NZ_VOBQ01000009.1"/>
</dbReference>
<comment type="caution">
    <text evidence="2">The sequence shown here is derived from an EMBL/GenBank/DDBJ whole genome shotgun (WGS) entry which is preliminary data.</text>
</comment>
<proteinExistence type="predicted"/>
<dbReference type="AlphaFoldDB" id="A0A562ZR54"/>
<reference evidence="2 3" key="1">
    <citation type="submission" date="2019-07" db="EMBL/GenBank/DDBJ databases">
        <title>Caenimonas sedimenti sp. nov., isolated from activated sludge.</title>
        <authorList>
            <person name="Xu J."/>
        </authorList>
    </citation>
    <scope>NUCLEOTIDE SEQUENCE [LARGE SCALE GENOMIC DNA]</scope>
    <source>
        <strain evidence="2 3">HX-9-20</strain>
    </source>
</reference>
<evidence type="ECO:0000256" key="1">
    <source>
        <dbReference type="SAM" id="Phobius"/>
    </source>
</evidence>
<keyword evidence="1" id="KW-0812">Transmembrane</keyword>
<keyword evidence="1" id="KW-1133">Transmembrane helix</keyword>
<evidence type="ECO:0000313" key="2">
    <source>
        <dbReference type="EMBL" id="TWO71023.1"/>
    </source>
</evidence>
<dbReference type="Proteomes" id="UP000318199">
    <property type="component" value="Unassembled WGS sequence"/>
</dbReference>
<dbReference type="EMBL" id="VOBQ01000009">
    <property type="protein sequence ID" value="TWO71023.1"/>
    <property type="molecule type" value="Genomic_DNA"/>
</dbReference>
<keyword evidence="3" id="KW-1185">Reference proteome</keyword>
<evidence type="ECO:0000313" key="3">
    <source>
        <dbReference type="Proteomes" id="UP000318199"/>
    </source>
</evidence>
<feature type="transmembrane region" description="Helical" evidence="1">
    <location>
        <begin position="20"/>
        <end position="47"/>
    </location>
</feature>
<dbReference type="InterPro" id="IPR045936">
    <property type="entry name" value="DUF6356"/>
</dbReference>
<keyword evidence="1" id="KW-0472">Membrane</keyword>
<organism evidence="2 3">
    <name type="scientific">Caenimonas sedimenti</name>
    <dbReference type="NCBI Taxonomy" id="2596921"/>
    <lineage>
        <taxon>Bacteria</taxon>
        <taxon>Pseudomonadati</taxon>
        <taxon>Pseudomonadota</taxon>
        <taxon>Betaproteobacteria</taxon>
        <taxon>Burkholderiales</taxon>
        <taxon>Comamonadaceae</taxon>
        <taxon>Caenimonas</taxon>
    </lineage>
</organism>
<protein>
    <recommendedName>
        <fullName evidence="4">Capsule biosynthesis protein</fullName>
    </recommendedName>
</protein>
<dbReference type="Pfam" id="PF19883">
    <property type="entry name" value="DUF6356"/>
    <property type="match status" value="1"/>
</dbReference>